<evidence type="ECO:0000256" key="7">
    <source>
        <dbReference type="SAM" id="Phobius"/>
    </source>
</evidence>
<evidence type="ECO:0000256" key="2">
    <source>
        <dbReference type="ARBA" id="ARBA00022670"/>
    </source>
</evidence>
<dbReference type="PROSITE" id="PS00138">
    <property type="entry name" value="SUBTILASE_SER"/>
    <property type="match status" value="1"/>
</dbReference>
<dbReference type="Proteomes" id="UP000310108">
    <property type="component" value="Unassembled WGS sequence"/>
</dbReference>
<evidence type="ECO:0000256" key="1">
    <source>
        <dbReference type="ARBA" id="ARBA00011073"/>
    </source>
</evidence>
<evidence type="ECO:0000259" key="8">
    <source>
        <dbReference type="Pfam" id="PF00082"/>
    </source>
</evidence>
<dbReference type="EMBL" id="PJEX01000064">
    <property type="protein sequence ID" value="TKW56549.1"/>
    <property type="molecule type" value="Genomic_DNA"/>
</dbReference>
<dbReference type="InterPro" id="IPR023828">
    <property type="entry name" value="Peptidase_S8_Ser-AS"/>
</dbReference>
<dbReference type="Gene3D" id="3.40.50.200">
    <property type="entry name" value="Peptidase S8/S53 domain"/>
    <property type="match status" value="1"/>
</dbReference>
<feature type="active site" description="Charge relay system" evidence="5">
    <location>
        <position position="249"/>
    </location>
</feature>
<protein>
    <submittedName>
        <fullName evidence="9">Subtilisin-like protease 2</fullName>
    </submittedName>
</protein>
<reference evidence="9 10" key="1">
    <citation type="journal article" date="2019" name="PLoS ONE">
        <title>Comparative genome analysis indicates high evolutionary potential of pathogenicity genes in Colletotrichum tanaceti.</title>
        <authorList>
            <person name="Lelwala R.V."/>
            <person name="Korhonen P.K."/>
            <person name="Young N.D."/>
            <person name="Scott J.B."/>
            <person name="Ades P.A."/>
            <person name="Gasser R.B."/>
            <person name="Taylor P.W.J."/>
        </authorList>
    </citation>
    <scope>NUCLEOTIDE SEQUENCE [LARGE SCALE GENOMIC DNA]</scope>
    <source>
        <strain evidence="9">BRIP57314</strain>
    </source>
</reference>
<keyword evidence="10" id="KW-1185">Reference proteome</keyword>
<keyword evidence="4 5" id="KW-0720">Serine protease</keyword>
<dbReference type="InterPro" id="IPR036852">
    <property type="entry name" value="Peptidase_S8/S53_dom_sf"/>
</dbReference>
<keyword evidence="7" id="KW-0812">Transmembrane</keyword>
<feature type="active site" description="Charge relay system" evidence="5">
    <location>
        <position position="284"/>
    </location>
</feature>
<dbReference type="GO" id="GO:0006508">
    <property type="term" value="P:proteolysis"/>
    <property type="evidence" value="ECO:0007669"/>
    <property type="project" value="UniProtKB-KW"/>
</dbReference>
<evidence type="ECO:0000313" key="9">
    <source>
        <dbReference type="EMBL" id="TKW56549.1"/>
    </source>
</evidence>
<dbReference type="InterPro" id="IPR000209">
    <property type="entry name" value="Peptidase_S8/S53_dom"/>
</dbReference>
<dbReference type="AlphaFoldDB" id="A0A4U6XLM6"/>
<sequence>MEVSIDLTDALPFYQSNPRFSFQMLSGGLLWCLALLFLSHGVLTLTQRDGSQGLTHKRPHLVRQPRPDADSTAGPIPYIIIMNKSATREQVQEVNNRLLAEAVPGSLKAKTYKLTSLDLLFRADISSALANAIKKLPSVLAVSPDVSLEKEQPPTLSARPSLTPRGTFQWWPKARHKAQPKAQPKRKDWYKDFKHLRTVQKPAHVRFQEGATPDLKIISQPPGAETPHDLPGYAYAAAAGKGVTIYLIDTGANVDNPEWRNMEGNKTFIYLRDAEKTETDPDGHGSCIASKLTGPKYGVAKGANIVMLKWDTDAEITMYHFFEALVEVSNDVHMKNIRGKAVVNFSYGKALDREYDSFIIDSYELLLGLLEKDDIVFVTASGNLRTNKPLTTDIIIVGAVELDGSRSEYSQGTKEELATSAPGLIYCASNERPTTDQFGGTSLAAPAVAGVIAVWLSQDEHAARLQVPGKVAANVKAMVKEFSYPRIENGWPVIWNGVDPRGLICDKPPTGSDGAGSVCRVTCVIETLETDSGSNVPDNRKCASVFIYRVLQFTNKKWEESFICTIYSGKWSSDFAQAAPSGSVADSGVAYNKISP</sequence>
<dbReference type="STRING" id="1306861.A0A4U6XLM6"/>
<evidence type="ECO:0000256" key="3">
    <source>
        <dbReference type="ARBA" id="ARBA00022801"/>
    </source>
</evidence>
<dbReference type="PANTHER" id="PTHR43806:SF11">
    <property type="entry name" value="CEREVISIN-RELATED"/>
    <property type="match status" value="1"/>
</dbReference>
<dbReference type="InterPro" id="IPR022398">
    <property type="entry name" value="Peptidase_S8_His-AS"/>
</dbReference>
<comment type="caution">
    <text evidence="9">The sequence shown here is derived from an EMBL/GenBank/DDBJ whole genome shotgun (WGS) entry which is preliminary data.</text>
</comment>
<name>A0A4U6XLM6_9PEZI</name>
<evidence type="ECO:0000256" key="4">
    <source>
        <dbReference type="ARBA" id="ARBA00022825"/>
    </source>
</evidence>
<dbReference type="SUPFAM" id="SSF52743">
    <property type="entry name" value="Subtilisin-like"/>
    <property type="match status" value="1"/>
</dbReference>
<dbReference type="PANTHER" id="PTHR43806">
    <property type="entry name" value="PEPTIDASE S8"/>
    <property type="match status" value="1"/>
</dbReference>
<feature type="active site" description="Charge relay system" evidence="5">
    <location>
        <position position="442"/>
    </location>
</feature>
<feature type="region of interest" description="Disordered" evidence="6">
    <location>
        <begin position="51"/>
        <end position="74"/>
    </location>
</feature>
<keyword evidence="2 5" id="KW-0645">Protease</keyword>
<dbReference type="PROSITE" id="PS00137">
    <property type="entry name" value="SUBTILASE_HIS"/>
    <property type="match status" value="1"/>
</dbReference>
<dbReference type="Pfam" id="PF00082">
    <property type="entry name" value="Peptidase_S8"/>
    <property type="match status" value="1"/>
</dbReference>
<accession>A0A4U6XLM6</accession>
<dbReference type="PROSITE" id="PS51892">
    <property type="entry name" value="SUBTILASE"/>
    <property type="match status" value="1"/>
</dbReference>
<dbReference type="InterPro" id="IPR015500">
    <property type="entry name" value="Peptidase_S8_subtilisin-rel"/>
</dbReference>
<comment type="similarity">
    <text evidence="1 5">Belongs to the peptidase S8 family.</text>
</comment>
<dbReference type="InterPro" id="IPR050131">
    <property type="entry name" value="Peptidase_S8_subtilisin-like"/>
</dbReference>
<evidence type="ECO:0000256" key="5">
    <source>
        <dbReference type="PROSITE-ProRule" id="PRU01240"/>
    </source>
</evidence>
<keyword evidence="3 5" id="KW-0378">Hydrolase</keyword>
<feature type="domain" description="Peptidase S8/S53" evidence="8">
    <location>
        <begin position="240"/>
        <end position="461"/>
    </location>
</feature>
<dbReference type="GO" id="GO:0004252">
    <property type="term" value="F:serine-type endopeptidase activity"/>
    <property type="evidence" value="ECO:0007669"/>
    <property type="project" value="UniProtKB-UniRule"/>
</dbReference>
<gene>
    <name evidence="9" type="primary">SUB2</name>
    <name evidence="9" type="ORF">CTA1_9390</name>
</gene>
<keyword evidence="7" id="KW-0472">Membrane</keyword>
<proteinExistence type="inferred from homology"/>
<dbReference type="PRINTS" id="PR00723">
    <property type="entry name" value="SUBTILISIN"/>
</dbReference>
<evidence type="ECO:0000256" key="6">
    <source>
        <dbReference type="SAM" id="MobiDB-lite"/>
    </source>
</evidence>
<keyword evidence="7" id="KW-1133">Transmembrane helix</keyword>
<evidence type="ECO:0000313" key="10">
    <source>
        <dbReference type="Proteomes" id="UP000310108"/>
    </source>
</evidence>
<organism evidence="9 10">
    <name type="scientific">Colletotrichum tanaceti</name>
    <dbReference type="NCBI Taxonomy" id="1306861"/>
    <lineage>
        <taxon>Eukaryota</taxon>
        <taxon>Fungi</taxon>
        <taxon>Dikarya</taxon>
        <taxon>Ascomycota</taxon>
        <taxon>Pezizomycotina</taxon>
        <taxon>Sordariomycetes</taxon>
        <taxon>Hypocreomycetidae</taxon>
        <taxon>Glomerellales</taxon>
        <taxon>Glomerellaceae</taxon>
        <taxon>Colletotrichum</taxon>
        <taxon>Colletotrichum destructivum species complex</taxon>
    </lineage>
</organism>
<feature type="transmembrane region" description="Helical" evidence="7">
    <location>
        <begin position="20"/>
        <end position="38"/>
    </location>
</feature>